<dbReference type="Pfam" id="PF00072">
    <property type="entry name" value="Response_reg"/>
    <property type="match status" value="1"/>
</dbReference>
<keyword evidence="9" id="KW-1185">Reference proteome</keyword>
<reference evidence="8 9" key="1">
    <citation type="submission" date="2021-02" db="EMBL/GenBank/DDBJ databases">
        <authorList>
            <person name="Han P."/>
        </authorList>
    </citation>
    <scope>NUCLEOTIDE SEQUENCE [LARGE SCALE GENOMIC DNA]</scope>
    <source>
        <strain evidence="8">Candidatus Nitrospira sp. ZN2</strain>
    </source>
</reference>
<dbReference type="InterPro" id="IPR016032">
    <property type="entry name" value="Sig_transdc_resp-reg_C-effctor"/>
</dbReference>
<dbReference type="CDD" id="cd17535">
    <property type="entry name" value="REC_NarL-like"/>
    <property type="match status" value="1"/>
</dbReference>
<dbReference type="SMART" id="SM00448">
    <property type="entry name" value="REC"/>
    <property type="match status" value="1"/>
</dbReference>
<evidence type="ECO:0000256" key="3">
    <source>
        <dbReference type="ARBA" id="ARBA00023125"/>
    </source>
</evidence>
<dbReference type="CDD" id="cd06170">
    <property type="entry name" value="LuxR_C_like"/>
    <property type="match status" value="1"/>
</dbReference>
<dbReference type="InterPro" id="IPR000792">
    <property type="entry name" value="Tscrpt_reg_LuxR_C"/>
</dbReference>
<evidence type="ECO:0000256" key="4">
    <source>
        <dbReference type="ARBA" id="ARBA00023163"/>
    </source>
</evidence>
<dbReference type="PROSITE" id="PS00622">
    <property type="entry name" value="HTH_LUXR_1"/>
    <property type="match status" value="1"/>
</dbReference>
<dbReference type="Gene3D" id="3.40.50.2300">
    <property type="match status" value="1"/>
</dbReference>
<dbReference type="InterPro" id="IPR001789">
    <property type="entry name" value="Sig_transdc_resp-reg_receiver"/>
</dbReference>
<keyword evidence="4" id="KW-0804">Transcription</keyword>
<evidence type="ECO:0000259" key="6">
    <source>
        <dbReference type="PROSITE" id="PS50043"/>
    </source>
</evidence>
<evidence type="ECO:0000313" key="8">
    <source>
        <dbReference type="EMBL" id="CAE6730042.1"/>
    </source>
</evidence>
<accession>A0ABM8R382</accession>
<gene>
    <name evidence="8" type="ORF">NSPZN2_100315</name>
</gene>
<dbReference type="PANTHER" id="PTHR43214:SF41">
    <property type="entry name" value="NITRATE_NITRITE RESPONSE REGULATOR PROTEIN NARP"/>
    <property type="match status" value="1"/>
</dbReference>
<keyword evidence="2" id="KW-0805">Transcription regulation</keyword>
<dbReference type="PANTHER" id="PTHR43214">
    <property type="entry name" value="TWO-COMPONENT RESPONSE REGULATOR"/>
    <property type="match status" value="1"/>
</dbReference>
<dbReference type="PROSITE" id="PS50043">
    <property type="entry name" value="HTH_LUXR_2"/>
    <property type="match status" value="1"/>
</dbReference>
<dbReference type="SMART" id="SM00421">
    <property type="entry name" value="HTH_LUXR"/>
    <property type="match status" value="1"/>
</dbReference>
<feature type="domain" description="HTH luxR-type" evidence="6">
    <location>
        <begin position="151"/>
        <end position="216"/>
    </location>
</feature>
<dbReference type="Proteomes" id="UP000675880">
    <property type="component" value="Unassembled WGS sequence"/>
</dbReference>
<dbReference type="InterPro" id="IPR058245">
    <property type="entry name" value="NreC/VraR/RcsB-like_REC"/>
</dbReference>
<dbReference type="SUPFAM" id="SSF52172">
    <property type="entry name" value="CheY-like"/>
    <property type="match status" value="1"/>
</dbReference>
<comment type="caution">
    <text evidence="8">The sequence shown here is derived from an EMBL/GenBank/DDBJ whole genome shotgun (WGS) entry which is preliminary data.</text>
</comment>
<sequence>MESTMRTATTVRILVVDDHPSFRRGVKDILEEGFEGASMAECGNAQEMLDQVREQPYDLVVMDISMPGRSGPEVLKELKQLAPTLPVLILSMHPEDQYAIRMFKAGAAGYLTKASAPEELVHAAKKVMAGGQYVSASVGEALALTVRTGVDKLPHERLSDREYEVLCLIASGQTVSDIAESIHLSVTTISTYRARILDKMSLKNNAELTRYALQHGLVV</sequence>
<dbReference type="SUPFAM" id="SSF46894">
    <property type="entry name" value="C-terminal effector domain of the bipartite response regulators"/>
    <property type="match status" value="1"/>
</dbReference>
<keyword evidence="3 8" id="KW-0238">DNA-binding</keyword>
<name>A0ABM8R382_9BACT</name>
<dbReference type="PRINTS" id="PR00038">
    <property type="entry name" value="HTHLUXR"/>
</dbReference>
<dbReference type="InterPro" id="IPR039420">
    <property type="entry name" value="WalR-like"/>
</dbReference>
<organism evidence="8 9">
    <name type="scientific">Nitrospira defluvii</name>
    <dbReference type="NCBI Taxonomy" id="330214"/>
    <lineage>
        <taxon>Bacteria</taxon>
        <taxon>Pseudomonadati</taxon>
        <taxon>Nitrospirota</taxon>
        <taxon>Nitrospiria</taxon>
        <taxon>Nitrospirales</taxon>
        <taxon>Nitrospiraceae</taxon>
        <taxon>Nitrospira</taxon>
    </lineage>
</organism>
<dbReference type="PROSITE" id="PS50110">
    <property type="entry name" value="RESPONSE_REGULATORY"/>
    <property type="match status" value="1"/>
</dbReference>
<dbReference type="Pfam" id="PF00196">
    <property type="entry name" value="GerE"/>
    <property type="match status" value="1"/>
</dbReference>
<evidence type="ECO:0000256" key="5">
    <source>
        <dbReference type="PROSITE-ProRule" id="PRU00169"/>
    </source>
</evidence>
<evidence type="ECO:0000256" key="2">
    <source>
        <dbReference type="ARBA" id="ARBA00023015"/>
    </source>
</evidence>
<dbReference type="InterPro" id="IPR011006">
    <property type="entry name" value="CheY-like_superfamily"/>
</dbReference>
<evidence type="ECO:0000256" key="1">
    <source>
        <dbReference type="ARBA" id="ARBA00022553"/>
    </source>
</evidence>
<dbReference type="EMBL" id="CAJNBJ010000002">
    <property type="protein sequence ID" value="CAE6730042.1"/>
    <property type="molecule type" value="Genomic_DNA"/>
</dbReference>
<proteinExistence type="predicted"/>
<evidence type="ECO:0000259" key="7">
    <source>
        <dbReference type="PROSITE" id="PS50110"/>
    </source>
</evidence>
<dbReference type="GO" id="GO:0003677">
    <property type="term" value="F:DNA binding"/>
    <property type="evidence" value="ECO:0007669"/>
    <property type="project" value="UniProtKB-KW"/>
</dbReference>
<protein>
    <submittedName>
        <fullName evidence="8">DNA-binding response regulator</fullName>
    </submittedName>
</protein>
<keyword evidence="1 5" id="KW-0597">Phosphoprotein</keyword>
<feature type="modified residue" description="4-aspartylphosphate" evidence="5">
    <location>
        <position position="63"/>
    </location>
</feature>
<feature type="domain" description="Response regulatory" evidence="7">
    <location>
        <begin position="12"/>
        <end position="128"/>
    </location>
</feature>
<evidence type="ECO:0000313" key="9">
    <source>
        <dbReference type="Proteomes" id="UP000675880"/>
    </source>
</evidence>